<comment type="subcellular location">
    <subcellularLocation>
        <location evidence="2">Mitochondrion inner membrane</location>
        <topology evidence="2">Single-pass membrane protein</topology>
        <orientation evidence="2">Intermembrane side</orientation>
    </subcellularLocation>
</comment>
<comment type="function">
    <text evidence="1">Exerts its effect at some terminal stage of cytochrome c oxidase synthesis, probably by being involved in the insertion of the copper B into subunit I.</text>
</comment>
<evidence type="ECO:0000256" key="2">
    <source>
        <dbReference type="ARBA" id="ARBA00004243"/>
    </source>
</evidence>
<dbReference type="InterPro" id="IPR023471">
    <property type="entry name" value="CtaG/Cox11_dom_sf"/>
</dbReference>
<keyword evidence="7" id="KW-1185">Reference proteome</keyword>
<keyword evidence="4" id="KW-1133">Transmembrane helix</keyword>
<dbReference type="GeneTree" id="ENSGT00390000007512"/>
<sequence length="107" mass="12505">VVPGETALAFHRTKNPTDKPVIRISTSFIYFNKIQCFCFEEQRLNPQEEVDMLVFFYTDPEFAEDSRMVNVDLFTLSYTFFEAKEGHKLPVPGYNSNHQVLLQICDF</sequence>
<evidence type="ECO:0008006" key="8">
    <source>
        <dbReference type="Google" id="ProtNLM"/>
    </source>
</evidence>
<dbReference type="InterPro" id="IPR007533">
    <property type="entry name" value="Cyt_c_oxidase_assmbl_CtaG"/>
</dbReference>
<dbReference type="Gene3D" id="2.60.370.10">
    <property type="entry name" value="Ctag/Cox11"/>
    <property type="match status" value="1"/>
</dbReference>
<reference evidence="6" key="3">
    <citation type="submission" date="2025-09" db="UniProtKB">
        <authorList>
            <consortium name="Ensembl"/>
        </authorList>
    </citation>
    <scope>IDENTIFICATION</scope>
</reference>
<name>A0A8B9Y1I1_BOSMU</name>
<proteinExistence type="predicted"/>
<evidence type="ECO:0000256" key="1">
    <source>
        <dbReference type="ARBA" id="ARBA00004007"/>
    </source>
</evidence>
<dbReference type="GO" id="GO:0005507">
    <property type="term" value="F:copper ion binding"/>
    <property type="evidence" value="ECO:0007669"/>
    <property type="project" value="InterPro"/>
</dbReference>
<evidence type="ECO:0000256" key="5">
    <source>
        <dbReference type="ARBA" id="ARBA00023136"/>
    </source>
</evidence>
<evidence type="ECO:0000313" key="6">
    <source>
        <dbReference type="Ensembl" id="ENSBGRP00000028821.1"/>
    </source>
</evidence>
<dbReference type="SUPFAM" id="SSF110111">
    <property type="entry name" value="Ctag/Cox11"/>
    <property type="match status" value="1"/>
</dbReference>
<organism evidence="6 7">
    <name type="scientific">Bos mutus grunniens</name>
    <name type="common">Wild yak</name>
    <name type="synonym">Bos grunniens</name>
    <dbReference type="NCBI Taxonomy" id="30521"/>
    <lineage>
        <taxon>Eukaryota</taxon>
        <taxon>Metazoa</taxon>
        <taxon>Chordata</taxon>
        <taxon>Craniata</taxon>
        <taxon>Vertebrata</taxon>
        <taxon>Euteleostomi</taxon>
        <taxon>Mammalia</taxon>
        <taxon>Eutheria</taxon>
        <taxon>Laurasiatheria</taxon>
        <taxon>Artiodactyla</taxon>
        <taxon>Ruminantia</taxon>
        <taxon>Pecora</taxon>
        <taxon>Bovidae</taxon>
        <taxon>Bovinae</taxon>
        <taxon>Bos</taxon>
    </lineage>
</organism>
<dbReference type="Ensembl" id="ENSBGRT00000033378.1">
    <property type="protein sequence ID" value="ENSBGRP00000028821.1"/>
    <property type="gene ID" value="ENSBGRG00000018251.1"/>
</dbReference>
<reference evidence="6" key="2">
    <citation type="submission" date="2025-08" db="UniProtKB">
        <authorList>
            <consortium name="Ensembl"/>
        </authorList>
    </citation>
    <scope>IDENTIFICATION</scope>
</reference>
<evidence type="ECO:0000313" key="7">
    <source>
        <dbReference type="Proteomes" id="UP000694520"/>
    </source>
</evidence>
<reference evidence="6" key="1">
    <citation type="submission" date="2019-05" db="EMBL/GenBank/DDBJ databases">
        <authorList>
            <person name="Zhang S."/>
            <person name="Liu J."/>
        </authorList>
    </citation>
    <scope>NUCLEOTIDE SEQUENCE [LARGE SCALE GENOMIC DNA]</scope>
</reference>
<dbReference type="Proteomes" id="UP000694520">
    <property type="component" value="Chromosome 23"/>
</dbReference>
<dbReference type="AlphaFoldDB" id="A0A8B9Y1I1"/>
<evidence type="ECO:0000256" key="4">
    <source>
        <dbReference type="ARBA" id="ARBA00022989"/>
    </source>
</evidence>
<dbReference type="GO" id="GO:0005743">
    <property type="term" value="C:mitochondrial inner membrane"/>
    <property type="evidence" value="ECO:0007669"/>
    <property type="project" value="UniProtKB-SubCell"/>
</dbReference>
<dbReference type="PANTHER" id="PTHR21320">
    <property type="entry name" value="CYTOCHROME C OXIDASE ASSEMBLY PROTEIN COX11-RELATED"/>
    <property type="match status" value="1"/>
</dbReference>
<dbReference type="Pfam" id="PF04442">
    <property type="entry name" value="CtaG_Cox11"/>
    <property type="match status" value="1"/>
</dbReference>
<evidence type="ECO:0000256" key="3">
    <source>
        <dbReference type="ARBA" id="ARBA00022692"/>
    </source>
</evidence>
<accession>A0A8B9Y1I1</accession>
<keyword evidence="5" id="KW-0472">Membrane</keyword>
<keyword evidence="3" id="KW-0812">Transmembrane</keyword>
<protein>
    <recommendedName>
        <fullName evidence="8">Cytochrome c oxidase assembly protein COX11, mitochondrial</fullName>
    </recommendedName>
</protein>
<dbReference type="PANTHER" id="PTHR21320:SF3">
    <property type="entry name" value="CYTOCHROME C OXIDASE ASSEMBLY PROTEIN COX11, MITOCHONDRIAL-RELATED"/>
    <property type="match status" value="1"/>
</dbReference>